<feature type="compositionally biased region" description="Basic and acidic residues" evidence="1">
    <location>
        <begin position="113"/>
        <end position="122"/>
    </location>
</feature>
<feature type="compositionally biased region" description="Acidic residues" evidence="1">
    <location>
        <begin position="143"/>
        <end position="153"/>
    </location>
</feature>
<feature type="compositionally biased region" description="Low complexity" evidence="1">
    <location>
        <begin position="17"/>
        <end position="30"/>
    </location>
</feature>
<organism evidence="2 3">
    <name type="scientific">Liparis tanakae</name>
    <name type="common">Tanaka's snailfish</name>
    <dbReference type="NCBI Taxonomy" id="230148"/>
    <lineage>
        <taxon>Eukaryota</taxon>
        <taxon>Metazoa</taxon>
        <taxon>Chordata</taxon>
        <taxon>Craniata</taxon>
        <taxon>Vertebrata</taxon>
        <taxon>Euteleostomi</taxon>
        <taxon>Actinopterygii</taxon>
        <taxon>Neopterygii</taxon>
        <taxon>Teleostei</taxon>
        <taxon>Neoteleostei</taxon>
        <taxon>Acanthomorphata</taxon>
        <taxon>Eupercaria</taxon>
        <taxon>Perciformes</taxon>
        <taxon>Cottioidei</taxon>
        <taxon>Cottales</taxon>
        <taxon>Liparidae</taxon>
        <taxon>Liparis</taxon>
    </lineage>
</organism>
<reference evidence="2 3" key="1">
    <citation type="submission" date="2019-03" db="EMBL/GenBank/DDBJ databases">
        <title>First draft genome of Liparis tanakae, snailfish: a comprehensive survey of snailfish specific genes.</title>
        <authorList>
            <person name="Kim W."/>
            <person name="Song I."/>
            <person name="Jeong J.-H."/>
            <person name="Kim D."/>
            <person name="Kim S."/>
            <person name="Ryu S."/>
            <person name="Song J.Y."/>
            <person name="Lee S.K."/>
        </authorList>
    </citation>
    <scope>NUCLEOTIDE SEQUENCE [LARGE SCALE GENOMIC DNA]</scope>
    <source>
        <tissue evidence="2">Muscle</tissue>
    </source>
</reference>
<dbReference type="AlphaFoldDB" id="A0A4Z2ERZ8"/>
<name>A0A4Z2ERZ8_9TELE</name>
<proteinExistence type="predicted"/>
<dbReference type="EMBL" id="SRLO01003296">
    <property type="protein sequence ID" value="TNN31615.1"/>
    <property type="molecule type" value="Genomic_DNA"/>
</dbReference>
<accession>A0A4Z2ERZ8</accession>
<feature type="compositionally biased region" description="Basic and acidic residues" evidence="1">
    <location>
        <begin position="165"/>
        <end position="174"/>
    </location>
</feature>
<feature type="region of interest" description="Disordered" evidence="1">
    <location>
        <begin position="1"/>
        <end position="196"/>
    </location>
</feature>
<protein>
    <submittedName>
        <fullName evidence="2">Uncharacterized protein</fullName>
    </submittedName>
</protein>
<keyword evidence="3" id="KW-1185">Reference proteome</keyword>
<gene>
    <name evidence="2" type="ORF">EYF80_058226</name>
</gene>
<evidence type="ECO:0000256" key="1">
    <source>
        <dbReference type="SAM" id="MobiDB-lite"/>
    </source>
</evidence>
<feature type="compositionally biased region" description="Gly residues" evidence="1">
    <location>
        <begin position="31"/>
        <end position="54"/>
    </location>
</feature>
<comment type="caution">
    <text evidence="2">The sequence shown here is derived from an EMBL/GenBank/DDBJ whole genome shotgun (WGS) entry which is preliminary data.</text>
</comment>
<evidence type="ECO:0000313" key="2">
    <source>
        <dbReference type="EMBL" id="TNN31615.1"/>
    </source>
</evidence>
<sequence length="196" mass="20269">MKGRPPPPSLSGGGWRGSVAALGPSPSPGAEGEGPSPGGAAAWGGLGGRGGGGAWLRESTLGVEAGRRRGRGPAADAGRGTWYPLVEPERAEESPLGRGWRSRESFLGSEVTEPDHAAVLKPEEEEEEEEAGGGRPLGRREGEEEEEEEEEVAEGGGGGLSMESGSREREEPKGGLETGGYRNKSSKTKRDQISGP</sequence>
<dbReference type="Proteomes" id="UP000314294">
    <property type="component" value="Unassembled WGS sequence"/>
</dbReference>
<evidence type="ECO:0000313" key="3">
    <source>
        <dbReference type="Proteomes" id="UP000314294"/>
    </source>
</evidence>